<feature type="compositionally biased region" description="Basic and acidic residues" evidence="1">
    <location>
        <begin position="24"/>
        <end position="64"/>
    </location>
</feature>
<sequence>MEKGKKQPMGVTTGAADKGGPIKSDSDLHPDAKKPPIEADDLPSHRALREAMRSKKDDYIVKSDLEDDDQRYPLPGMKDQD</sequence>
<keyword evidence="3" id="KW-1185">Reference proteome</keyword>
<evidence type="ECO:0000313" key="2">
    <source>
        <dbReference type="EMBL" id="WEX80206.1"/>
    </source>
</evidence>
<name>A0ABY8CNH4_9HYPH</name>
<gene>
    <name evidence="2" type="ORF">PYH38_001613</name>
</gene>
<proteinExistence type="predicted"/>
<protein>
    <submittedName>
        <fullName evidence="2">Uncharacterized protein</fullName>
    </submittedName>
</protein>
<accession>A0ABY8CNH4</accession>
<dbReference type="Proteomes" id="UP001235547">
    <property type="component" value="Chromosome 2"/>
</dbReference>
<evidence type="ECO:0000313" key="3">
    <source>
        <dbReference type="Proteomes" id="UP001235547"/>
    </source>
</evidence>
<dbReference type="RefSeq" id="WP_280730907.1">
    <property type="nucleotide sequence ID" value="NZ_CP120367.1"/>
</dbReference>
<organism evidence="2 3">
    <name type="scientific">Sinorhizobium numidicum</name>
    <dbReference type="NCBI Taxonomy" id="680248"/>
    <lineage>
        <taxon>Bacteria</taxon>
        <taxon>Pseudomonadati</taxon>
        <taxon>Pseudomonadota</taxon>
        <taxon>Alphaproteobacteria</taxon>
        <taxon>Hyphomicrobiales</taxon>
        <taxon>Rhizobiaceae</taxon>
        <taxon>Sinorhizobium/Ensifer group</taxon>
        <taxon>Sinorhizobium</taxon>
    </lineage>
</organism>
<evidence type="ECO:0000256" key="1">
    <source>
        <dbReference type="SAM" id="MobiDB-lite"/>
    </source>
</evidence>
<reference evidence="2 3" key="1">
    <citation type="submission" date="2023-03" db="EMBL/GenBank/DDBJ databases">
        <authorList>
            <person name="Kaur S."/>
            <person name="Espinosa-Saiz D."/>
            <person name="Velazquez E."/>
            <person name="Menendez E."/>
            <person name="diCenzo G.C."/>
        </authorList>
    </citation>
    <scope>NUCLEOTIDE SEQUENCE [LARGE SCALE GENOMIC DNA]</scope>
    <source>
        <strain evidence="2 3">LMG 27395</strain>
    </source>
</reference>
<feature type="region of interest" description="Disordered" evidence="1">
    <location>
        <begin position="1"/>
        <end position="81"/>
    </location>
</feature>
<dbReference type="EMBL" id="CP120370">
    <property type="protein sequence ID" value="WEX80206.1"/>
    <property type="molecule type" value="Genomic_DNA"/>
</dbReference>